<accession>A0A8H6XT16</accession>
<evidence type="ECO:0000256" key="1">
    <source>
        <dbReference type="ARBA" id="ARBA00022574"/>
    </source>
</evidence>
<feature type="repeat" description="WD" evidence="3">
    <location>
        <begin position="949"/>
        <end position="990"/>
    </location>
</feature>
<feature type="repeat" description="WD" evidence="3">
    <location>
        <begin position="1033"/>
        <end position="1074"/>
    </location>
</feature>
<dbReference type="InterPro" id="IPR027417">
    <property type="entry name" value="P-loop_NTPase"/>
</dbReference>
<gene>
    <name evidence="6" type="ORF">MSAN_01806000</name>
</gene>
<reference evidence="6" key="1">
    <citation type="submission" date="2020-05" db="EMBL/GenBank/DDBJ databases">
        <title>Mycena genomes resolve the evolution of fungal bioluminescence.</title>
        <authorList>
            <person name="Tsai I.J."/>
        </authorList>
    </citation>
    <scope>NUCLEOTIDE SEQUENCE</scope>
    <source>
        <strain evidence="6">160909Yilan</strain>
    </source>
</reference>
<feature type="repeat" description="WD" evidence="3">
    <location>
        <begin position="781"/>
        <end position="822"/>
    </location>
</feature>
<dbReference type="SMART" id="SM00320">
    <property type="entry name" value="WD40"/>
    <property type="match status" value="16"/>
</dbReference>
<dbReference type="Proteomes" id="UP000623467">
    <property type="component" value="Unassembled WGS sequence"/>
</dbReference>
<feature type="domain" description="Nephrocystin 3-like N-terminal" evidence="5">
    <location>
        <begin position="231"/>
        <end position="381"/>
    </location>
</feature>
<dbReference type="InterPro" id="IPR015943">
    <property type="entry name" value="WD40/YVTN_repeat-like_dom_sf"/>
</dbReference>
<dbReference type="InterPro" id="IPR059179">
    <property type="entry name" value="MLKL-like_MCAfunc"/>
</dbReference>
<dbReference type="CDD" id="cd21037">
    <property type="entry name" value="MLKL_NTD"/>
    <property type="match status" value="1"/>
</dbReference>
<dbReference type="SUPFAM" id="SSF50978">
    <property type="entry name" value="WD40 repeat-like"/>
    <property type="match status" value="2"/>
</dbReference>
<feature type="repeat" description="WD" evidence="3">
    <location>
        <begin position="865"/>
        <end position="906"/>
    </location>
</feature>
<dbReference type="PROSITE" id="PS00678">
    <property type="entry name" value="WD_REPEATS_1"/>
    <property type="match status" value="12"/>
</dbReference>
<feature type="compositionally biased region" description="Basic residues" evidence="4">
    <location>
        <begin position="1"/>
        <end position="10"/>
    </location>
</feature>
<dbReference type="Pfam" id="PF00400">
    <property type="entry name" value="WD40"/>
    <property type="match status" value="10"/>
</dbReference>
<dbReference type="Pfam" id="PF25173">
    <property type="entry name" value="Beta-prop_WDR3_1st"/>
    <property type="match status" value="1"/>
</dbReference>
<dbReference type="CDD" id="cd00200">
    <property type="entry name" value="WD40"/>
    <property type="match status" value="3"/>
</dbReference>
<keyword evidence="2" id="KW-0677">Repeat</keyword>
<dbReference type="EMBL" id="JACAZH010000018">
    <property type="protein sequence ID" value="KAF7346682.1"/>
    <property type="molecule type" value="Genomic_DNA"/>
</dbReference>
<dbReference type="SUPFAM" id="SSF50993">
    <property type="entry name" value="Peptidase/esterase 'gauge' domain"/>
    <property type="match status" value="1"/>
</dbReference>
<dbReference type="PANTHER" id="PTHR19848:SF8">
    <property type="entry name" value="F-BOX AND WD REPEAT DOMAIN CONTAINING 7"/>
    <property type="match status" value="1"/>
</dbReference>
<organism evidence="6 7">
    <name type="scientific">Mycena sanguinolenta</name>
    <dbReference type="NCBI Taxonomy" id="230812"/>
    <lineage>
        <taxon>Eukaryota</taxon>
        <taxon>Fungi</taxon>
        <taxon>Dikarya</taxon>
        <taxon>Basidiomycota</taxon>
        <taxon>Agaricomycotina</taxon>
        <taxon>Agaricomycetes</taxon>
        <taxon>Agaricomycetidae</taxon>
        <taxon>Agaricales</taxon>
        <taxon>Marasmiineae</taxon>
        <taxon>Mycenaceae</taxon>
        <taxon>Mycena</taxon>
    </lineage>
</organism>
<feature type="repeat" description="WD" evidence="3">
    <location>
        <begin position="907"/>
        <end position="948"/>
    </location>
</feature>
<evidence type="ECO:0000256" key="4">
    <source>
        <dbReference type="SAM" id="MobiDB-lite"/>
    </source>
</evidence>
<feature type="repeat" description="WD" evidence="3">
    <location>
        <begin position="1290"/>
        <end position="1324"/>
    </location>
</feature>
<evidence type="ECO:0000256" key="2">
    <source>
        <dbReference type="ARBA" id="ARBA00022737"/>
    </source>
</evidence>
<feature type="repeat" description="WD" evidence="3">
    <location>
        <begin position="1119"/>
        <end position="1160"/>
    </location>
</feature>
<name>A0A8H6XT16_9AGAR</name>
<feature type="repeat" description="WD" evidence="3">
    <location>
        <begin position="1374"/>
        <end position="1411"/>
    </location>
</feature>
<feature type="repeat" description="WD" evidence="3">
    <location>
        <begin position="1206"/>
        <end position="1247"/>
    </location>
</feature>
<keyword evidence="7" id="KW-1185">Reference proteome</keyword>
<keyword evidence="1 3" id="KW-0853">WD repeat</keyword>
<dbReference type="Gene3D" id="3.40.50.300">
    <property type="entry name" value="P-loop containing nucleotide triphosphate hydrolases"/>
    <property type="match status" value="1"/>
</dbReference>
<feature type="compositionally biased region" description="Basic and acidic residues" evidence="4">
    <location>
        <begin position="1722"/>
        <end position="1733"/>
    </location>
</feature>
<proteinExistence type="predicted"/>
<feature type="repeat" description="WD" evidence="3">
    <location>
        <begin position="1248"/>
        <end position="1289"/>
    </location>
</feature>
<dbReference type="OrthoDB" id="3027122at2759"/>
<feature type="repeat" description="WD" evidence="3">
    <location>
        <begin position="1416"/>
        <end position="1452"/>
    </location>
</feature>
<feature type="region of interest" description="Disordered" evidence="4">
    <location>
        <begin position="1"/>
        <end position="42"/>
    </location>
</feature>
<sequence length="1757" mass="192164">MLPRLKRLSKRVVQPPSATALAHGGNPSRLPGPTTHNPSQRSMSHIISQGALEILRIVKEAGSIFPPLQTTAGAILSIAELVLQHNLNIEEAHSLRASLDSVADVLERTGSPNAQLSKEARERFERLSVFLERQKQTIEHFLDRKQLSRNATATHDSRDLAAAMTDLSSVLTNFLVETALSTEIQTARVLTLSIKQQLYTILTPVLSAAYEFDGPVPRRTCTPNTRVNVLETIHEWVVDKNEKNIFCLIGMAGTGKTTIAQTICSILHKAGNLGASFFCSRSSIQTRDGKLIAPTIAYQLALCSAEIGQHLLGILQEPGAVRSFQNLVLNPLMAAGFPSNKTIVIVIDALNEAELNVAKLFHDIHELTSRCPFILKVFLTFRPEIPFHGFQSELDPAWLLLHDVEKDLVEKDIRIFVDERLQDIAVQRRTRGITVDASWPPAHHVDALVKRSSNLFIYAATACEYIDGDGRGSILDRLRWITDSTREPSRQQVSVIDNLYSAILHSAFWNLEPEEAETVRRILQTILVAARPLTARAIASLIHLADETTVYQHLVALHSVLRVPMSGEPITIFHASFPDFLTTESRAGNYFLAIPEANLCLLQCSFEAMDMLHENICDIDIISKGRLVNSQIDLNVILTKVSDVLVYSSENFIGHCCNSKSFLDIKDDIRSRLRKFFLVHVLAWIEVLSLKGLLHVGLAGMQKLEKWVPLAETELRSLVRDVRRLIALNFDFLQTHGLEVYHSAIVWLPLSSHIRRRHFNENHHPRVTQGLSLAWDACEMVLSSRKLITSVAFSPDGIHMISGSWDKSVCIWNAETGVNELELTGHTDFVSSVAFSLDSSQIVSGSLDCSVCIWNATTGRAQLRLVGHFKRVMSVGFSPDGTRVVSGSDDLSIRIWDAKTGSMELNLQGHSDIVTSVAFSPDGTRVVSGSRDKSVRIWNVETGTTQYILTGHLGRVYAVSFSPDATRVVSASGDQSIWLWHADSGAILLRIIGHSARVTSVAFSRDGARLVSGSQDHTVRLWNAETGAAQLVLTGHTAWVTSVAFAPDGTRVISGSDDASLRVWNVETATAKTEPEHMRHSARVTSLAFSSDGTQLISGSKDQSVQVWNVETGRQLFRFTGHPEEIVSVAFSADNIHVISCSRDKCEKQWDMNTGLTVLESVGNPDWVNLVMFLPDGTRVLSVSENNYEQSIRVWNIVEDKVVLNFKSSSERVWSIAVSPDGSRGASGFQNGSVCIWNIESDAIELQLSGHSSGVNSVAFSCDGTRLASGSDDLSVRVWNAQTGSMEIMFEGHSAAVMSVAFSVDGTRVVSGSKDNSARVWNIEMEAAELILTAHSDAVNAVAFSPSGTHVVSGSDDRSIRIWNAKTGAVALELTGHLNAVTSVAFSSDGSKLVSGSRDESVLLWNARSGEPCGGHGGHAATIRSAAFSPDGTRVVSGSNDGAVRLWNAETGGAQSGVTSASAVLMSIARSADGRALRQQRHQRLFLYAHHHACASYPAHKYFDDEYLKDRHDNPAPDTTRLRTSPAPPRLLHSYPTASTKYEDYSEEGGGTGYDCRLGDAAWRLELRVLKRGSTEGERRVQVKERVVRVEGLGAPTNRRPALHPCLEAYRRPLRRRFLCLLSPDLRFYPRLHSFSTDAAATAVPQTHHAPRAPPLTYALDAAESVTSANAAGPGLGWEDDEPGRVPPRPDMRTPGRGGGGTGCTGFGQREEAGCEAEGRLLSNAHHEGEHECGGGSGRVSRAPERRRAVASGSAHN</sequence>
<protein>
    <recommendedName>
        <fullName evidence="5">Nephrocystin 3-like N-terminal domain-containing protein</fullName>
    </recommendedName>
</protein>
<comment type="caution">
    <text evidence="6">The sequence shown here is derived from an EMBL/GenBank/DDBJ whole genome shotgun (WGS) entry which is preliminary data.</text>
</comment>
<feature type="repeat" description="WD" evidence="3">
    <location>
        <begin position="1332"/>
        <end position="1373"/>
    </location>
</feature>
<dbReference type="PROSITE" id="PS50294">
    <property type="entry name" value="WD_REPEATS_REGION"/>
    <property type="match status" value="14"/>
</dbReference>
<dbReference type="SUPFAM" id="SSF52540">
    <property type="entry name" value="P-loop containing nucleoside triphosphate hydrolases"/>
    <property type="match status" value="1"/>
</dbReference>
<evidence type="ECO:0000259" key="5">
    <source>
        <dbReference type="Pfam" id="PF24883"/>
    </source>
</evidence>
<feature type="region of interest" description="Disordered" evidence="4">
    <location>
        <begin position="1511"/>
        <end position="1535"/>
    </location>
</feature>
<dbReference type="InterPro" id="IPR036322">
    <property type="entry name" value="WD40_repeat_dom_sf"/>
</dbReference>
<dbReference type="InterPro" id="IPR020472">
    <property type="entry name" value="WD40_PAC1"/>
</dbReference>
<dbReference type="InterPro" id="IPR056884">
    <property type="entry name" value="NPHP3-like_N"/>
</dbReference>
<feature type="repeat" description="WD" evidence="3">
    <location>
        <begin position="1077"/>
        <end position="1118"/>
    </location>
</feature>
<dbReference type="InterPro" id="IPR019775">
    <property type="entry name" value="WD40_repeat_CS"/>
</dbReference>
<feature type="repeat" description="WD" evidence="3">
    <location>
        <begin position="991"/>
        <end position="1032"/>
    </location>
</feature>
<dbReference type="PANTHER" id="PTHR19848">
    <property type="entry name" value="WD40 REPEAT PROTEIN"/>
    <property type="match status" value="1"/>
</dbReference>
<dbReference type="PROSITE" id="PS50082">
    <property type="entry name" value="WD_REPEATS_2"/>
    <property type="match status" value="15"/>
</dbReference>
<feature type="repeat" description="WD" evidence="3">
    <location>
        <begin position="823"/>
        <end position="864"/>
    </location>
</feature>
<evidence type="ECO:0000256" key="3">
    <source>
        <dbReference type="PROSITE-ProRule" id="PRU00221"/>
    </source>
</evidence>
<dbReference type="Pfam" id="PF24883">
    <property type="entry name" value="NPHP3_N"/>
    <property type="match status" value="1"/>
</dbReference>
<feature type="compositionally biased region" description="Gly residues" evidence="4">
    <location>
        <begin position="1696"/>
        <end position="1706"/>
    </location>
</feature>
<dbReference type="PRINTS" id="PR00320">
    <property type="entry name" value="GPROTEINBRPT"/>
</dbReference>
<feature type="region of interest" description="Disordered" evidence="4">
    <location>
        <begin position="1722"/>
        <end position="1757"/>
    </location>
</feature>
<evidence type="ECO:0000313" key="7">
    <source>
        <dbReference type="Proteomes" id="UP000623467"/>
    </source>
</evidence>
<feature type="region of interest" description="Disordered" evidence="4">
    <location>
        <begin position="1670"/>
        <end position="1709"/>
    </location>
</feature>
<evidence type="ECO:0000313" key="6">
    <source>
        <dbReference type="EMBL" id="KAF7346682.1"/>
    </source>
</evidence>
<dbReference type="Gene3D" id="2.130.10.10">
    <property type="entry name" value="YVTN repeat-like/Quinoprotein amine dehydrogenase"/>
    <property type="match status" value="6"/>
</dbReference>
<dbReference type="InterPro" id="IPR001680">
    <property type="entry name" value="WD40_rpt"/>
</dbReference>